<name>A0ABP0VRZ4_9BRYO</name>
<keyword evidence="3 7" id="KW-0812">Transmembrane</keyword>
<gene>
    <name evidence="9" type="ORF">CSSPJE1EN1_LOCUS2051</name>
</gene>
<accession>A0ABP0VRZ4</accession>
<dbReference type="InterPro" id="IPR003591">
    <property type="entry name" value="Leu-rich_rpt_typical-subtyp"/>
</dbReference>
<dbReference type="InterPro" id="IPR000719">
    <property type="entry name" value="Prot_kinase_dom"/>
</dbReference>
<keyword evidence="10" id="KW-1185">Reference proteome</keyword>
<organism evidence="9 10">
    <name type="scientific">Sphagnum jensenii</name>
    <dbReference type="NCBI Taxonomy" id="128206"/>
    <lineage>
        <taxon>Eukaryota</taxon>
        <taxon>Viridiplantae</taxon>
        <taxon>Streptophyta</taxon>
        <taxon>Embryophyta</taxon>
        <taxon>Bryophyta</taxon>
        <taxon>Sphagnophytina</taxon>
        <taxon>Sphagnopsida</taxon>
        <taxon>Sphagnales</taxon>
        <taxon>Sphagnaceae</taxon>
        <taxon>Sphagnum</taxon>
    </lineage>
</organism>
<evidence type="ECO:0000313" key="10">
    <source>
        <dbReference type="Proteomes" id="UP001497444"/>
    </source>
</evidence>
<dbReference type="InterPro" id="IPR011009">
    <property type="entry name" value="Kinase-like_dom_sf"/>
</dbReference>
<dbReference type="SUPFAM" id="SSF52047">
    <property type="entry name" value="RNI-like"/>
    <property type="match status" value="1"/>
</dbReference>
<comment type="subcellular location">
    <subcellularLocation>
        <location evidence="1">Membrane</location>
    </subcellularLocation>
</comment>
<evidence type="ECO:0000256" key="3">
    <source>
        <dbReference type="ARBA" id="ARBA00022692"/>
    </source>
</evidence>
<evidence type="ECO:0000256" key="7">
    <source>
        <dbReference type="SAM" id="Phobius"/>
    </source>
</evidence>
<feature type="transmembrane region" description="Helical" evidence="7">
    <location>
        <begin position="633"/>
        <end position="656"/>
    </location>
</feature>
<keyword evidence="6 7" id="KW-0472">Membrane</keyword>
<dbReference type="InterPro" id="IPR001611">
    <property type="entry name" value="Leu-rich_rpt"/>
</dbReference>
<evidence type="ECO:0000256" key="1">
    <source>
        <dbReference type="ARBA" id="ARBA00004370"/>
    </source>
</evidence>
<sequence length="1076" mass="113565">MIRITKLLHVMTTRCRSSISCFLSTFLLSAACCTLVCCCLLICVSLAQVSGAAGAAVVSDAELLLQFKAGIVEGGTGALSAVLAKTWSLQQQQQQAGGGSTSGTCPQGWYGVTFSNEYCYVLALSLPNLSLSGEIRASTLGNLSQLTSLSLAQNSLSGSLPDDLGALSLLQSLDLSNNSFSGVVPQSYASLQSLVNLSLANNLLSGSIVDSGVLELPQLVSLNFSGNAFTGGLYFSVDLARQAKLVTLDLSKNQLSGAINPLLAELPSLTSLNLASNAFSGSIPPQFGECQSLVALDLSNNALSGPIPTMDFMEALASLKLGGNELTGAVPDQFLDDLAPLLQELDLSNNKLSGGLGQVTSITLRVLNLSSNELEGVLPSRLESCVVVDLSNNLFSGGIPLGGWSSGLEILDLSNNKLNGTLDDEALMQPFHLQAIDLSYNQLDGSIPSQLLSSPSLTEVILSNNQFSGTIPAASVQPSLGGGGGGSAQSVLPLQWLDLSRNKLSGQVPDAIGSYVKLEALILCGNELSGSIPVQLSNLSLLQELDVSSNLLTGSIPPGLNPTAQLHHLNVSWNNLSGTVPMNLAKIFFNLSFFPGNPHLMWPVLPNSRSNQSAQGTLGSGHQKGARNKASGVGLISGCTVGAVLFVAAVLLVYYCNTFRYTRRSLNTAGKAAAAPQVQKAVPIHLPVLDSSQADQSPTTIGAIGSRKVDAVPVKARSEYLKRNNALDLHKSGDSPMWARWRAALSSDDGSSPSSDNPMMLKIRSPDRLAGDLIFLNASLLFTAEELSCAPAEVLGRSSHGTSYKATLENGHMLTVKWLGAGLAKKRKDFTREAKRFGGIKHPHVAPMRGYYWGLREQEKLLLSDYVSTGSLASHLYKTSTGAQRHPALTWEQRLQIALSIASGLTYLHGKQGLVHGNLKASNVLLQGPQLHVRLVDYGLHRLMTAAGTANHILSAGALGYRPPELATTRKPKPSLAGDVYAFGVILLELLTGKGAGDITSANSGAVDLPDWVRLVVSEGRPLDCFDPALVGFHRDQEPPKGMHEVLTIGLSCIAPQATRPNMRVVYDQLTALSSS</sequence>
<protein>
    <recommendedName>
        <fullName evidence="8">Protein kinase domain-containing protein</fullName>
    </recommendedName>
</protein>
<dbReference type="SUPFAM" id="SSF52058">
    <property type="entry name" value="L domain-like"/>
    <property type="match status" value="1"/>
</dbReference>
<dbReference type="SMART" id="SM00369">
    <property type="entry name" value="LRR_TYP"/>
    <property type="match status" value="6"/>
</dbReference>
<dbReference type="InterPro" id="IPR032675">
    <property type="entry name" value="LRR_dom_sf"/>
</dbReference>
<keyword evidence="5 7" id="KW-1133">Transmembrane helix</keyword>
<reference evidence="9" key="1">
    <citation type="submission" date="2024-02" db="EMBL/GenBank/DDBJ databases">
        <authorList>
            <consortium name="ELIXIR-Norway"/>
            <consortium name="Elixir Norway"/>
        </authorList>
    </citation>
    <scope>NUCLEOTIDE SEQUENCE</scope>
</reference>
<evidence type="ECO:0000256" key="2">
    <source>
        <dbReference type="ARBA" id="ARBA00022614"/>
    </source>
</evidence>
<dbReference type="PROSITE" id="PS51257">
    <property type="entry name" value="PROKAR_LIPOPROTEIN"/>
    <property type="match status" value="1"/>
</dbReference>
<evidence type="ECO:0000313" key="9">
    <source>
        <dbReference type="EMBL" id="CAK9256573.1"/>
    </source>
</evidence>
<dbReference type="PROSITE" id="PS50011">
    <property type="entry name" value="PROTEIN_KINASE_DOM"/>
    <property type="match status" value="1"/>
</dbReference>
<evidence type="ECO:0000256" key="6">
    <source>
        <dbReference type="ARBA" id="ARBA00023136"/>
    </source>
</evidence>
<dbReference type="PANTHER" id="PTHR48003:SF5">
    <property type="entry name" value="OS07G0626500 PROTEIN"/>
    <property type="match status" value="1"/>
</dbReference>
<dbReference type="SUPFAM" id="SSF56112">
    <property type="entry name" value="Protein kinase-like (PK-like)"/>
    <property type="match status" value="1"/>
</dbReference>
<evidence type="ECO:0000256" key="4">
    <source>
        <dbReference type="ARBA" id="ARBA00022737"/>
    </source>
</evidence>
<dbReference type="InterPro" id="IPR001245">
    <property type="entry name" value="Ser-Thr/Tyr_kinase_cat_dom"/>
</dbReference>
<dbReference type="PANTHER" id="PTHR48003">
    <property type="entry name" value="OS07G0626500 PROTEIN"/>
    <property type="match status" value="1"/>
</dbReference>
<evidence type="ECO:0000259" key="8">
    <source>
        <dbReference type="PROSITE" id="PS50011"/>
    </source>
</evidence>
<keyword evidence="2" id="KW-0433">Leucine-rich repeat</keyword>
<feature type="domain" description="Protein kinase" evidence="8">
    <location>
        <begin position="789"/>
        <end position="1076"/>
    </location>
</feature>
<dbReference type="InterPro" id="IPR053059">
    <property type="entry name" value="Inactive_SerThr-Kinase_ABA"/>
</dbReference>
<evidence type="ECO:0000256" key="5">
    <source>
        <dbReference type="ARBA" id="ARBA00022989"/>
    </source>
</evidence>
<dbReference type="Pfam" id="PF00560">
    <property type="entry name" value="LRR_1"/>
    <property type="match status" value="11"/>
</dbReference>
<dbReference type="Gene3D" id="3.30.200.20">
    <property type="entry name" value="Phosphorylase Kinase, domain 1"/>
    <property type="match status" value="1"/>
</dbReference>
<dbReference type="Gene3D" id="3.80.10.10">
    <property type="entry name" value="Ribonuclease Inhibitor"/>
    <property type="match status" value="3"/>
</dbReference>
<dbReference type="Pfam" id="PF07714">
    <property type="entry name" value="PK_Tyr_Ser-Thr"/>
    <property type="match status" value="1"/>
</dbReference>
<dbReference type="Gene3D" id="1.10.510.10">
    <property type="entry name" value="Transferase(Phosphotransferase) domain 1"/>
    <property type="match status" value="1"/>
</dbReference>
<keyword evidence="4" id="KW-0677">Repeat</keyword>
<dbReference type="EMBL" id="OZ020105">
    <property type="protein sequence ID" value="CAK9256573.1"/>
    <property type="molecule type" value="Genomic_DNA"/>
</dbReference>
<dbReference type="Proteomes" id="UP001497444">
    <property type="component" value="Chromosome 10"/>
</dbReference>
<proteinExistence type="predicted"/>